<sequence>MRGDYKLKDFLSETKTDSQMGLACLSMVSFGLRVKENLRLYGVSELFRQTSSRGVFVLQPGVDSINALWLSVPTNS</sequence>
<evidence type="ECO:0000313" key="2">
    <source>
        <dbReference type="Proteomes" id="UP001314170"/>
    </source>
</evidence>
<keyword evidence="2" id="KW-1185">Reference proteome</keyword>
<dbReference type="Proteomes" id="UP001314170">
    <property type="component" value="Unassembled WGS sequence"/>
</dbReference>
<gene>
    <name evidence="1" type="ORF">DCAF_LOCUS2801</name>
</gene>
<accession>A0AAV1QVM9</accession>
<dbReference type="AlphaFoldDB" id="A0AAV1QVM9"/>
<proteinExistence type="predicted"/>
<name>A0AAV1QVM9_9ROSI</name>
<protein>
    <submittedName>
        <fullName evidence="1">Uncharacterized protein</fullName>
    </submittedName>
</protein>
<comment type="caution">
    <text evidence="1">The sequence shown here is derived from an EMBL/GenBank/DDBJ whole genome shotgun (WGS) entry which is preliminary data.</text>
</comment>
<reference evidence="1 2" key="1">
    <citation type="submission" date="2024-01" db="EMBL/GenBank/DDBJ databases">
        <authorList>
            <person name="Waweru B."/>
        </authorList>
    </citation>
    <scope>NUCLEOTIDE SEQUENCE [LARGE SCALE GENOMIC DNA]</scope>
</reference>
<evidence type="ECO:0000313" key="1">
    <source>
        <dbReference type="EMBL" id="CAK7325129.1"/>
    </source>
</evidence>
<dbReference type="EMBL" id="CAWUPB010000850">
    <property type="protein sequence ID" value="CAK7325129.1"/>
    <property type="molecule type" value="Genomic_DNA"/>
</dbReference>
<organism evidence="1 2">
    <name type="scientific">Dovyalis caffra</name>
    <dbReference type="NCBI Taxonomy" id="77055"/>
    <lineage>
        <taxon>Eukaryota</taxon>
        <taxon>Viridiplantae</taxon>
        <taxon>Streptophyta</taxon>
        <taxon>Embryophyta</taxon>
        <taxon>Tracheophyta</taxon>
        <taxon>Spermatophyta</taxon>
        <taxon>Magnoliopsida</taxon>
        <taxon>eudicotyledons</taxon>
        <taxon>Gunneridae</taxon>
        <taxon>Pentapetalae</taxon>
        <taxon>rosids</taxon>
        <taxon>fabids</taxon>
        <taxon>Malpighiales</taxon>
        <taxon>Salicaceae</taxon>
        <taxon>Flacourtieae</taxon>
        <taxon>Dovyalis</taxon>
    </lineage>
</organism>